<dbReference type="Proteomes" id="UP000184518">
    <property type="component" value="Unassembled WGS sequence"/>
</dbReference>
<dbReference type="EMBL" id="FQUT01000002">
    <property type="protein sequence ID" value="SHE91033.1"/>
    <property type="molecule type" value="Genomic_DNA"/>
</dbReference>
<reference evidence="2" key="1">
    <citation type="submission" date="2016-11" db="EMBL/GenBank/DDBJ databases">
        <authorList>
            <person name="Varghese N."/>
            <person name="Submissions S."/>
        </authorList>
    </citation>
    <scope>NUCLEOTIDE SEQUENCE [LARGE SCALE GENOMIC DNA]</scope>
    <source>
        <strain evidence="2">DSM 27619</strain>
    </source>
</reference>
<proteinExistence type="predicted"/>
<keyword evidence="2" id="KW-1185">Reference proteome</keyword>
<gene>
    <name evidence="1" type="ORF">SAMN05443633_102292</name>
</gene>
<accession>A0A1M4XC58</accession>
<sequence length="46" mass="5609">MQLLVMTSTKVFELRVIMFLKVLDTFFFISFRKTLELTEKLFNFIE</sequence>
<evidence type="ECO:0000313" key="2">
    <source>
        <dbReference type="Proteomes" id="UP000184518"/>
    </source>
</evidence>
<dbReference type="AlphaFoldDB" id="A0A1M4XC58"/>
<protein>
    <submittedName>
        <fullName evidence="1">Uncharacterized protein</fullName>
    </submittedName>
</protein>
<evidence type="ECO:0000313" key="1">
    <source>
        <dbReference type="EMBL" id="SHE91033.1"/>
    </source>
</evidence>
<organism evidence="1 2">
    <name type="scientific">Chryseobacterium arachidis</name>
    <dbReference type="NCBI Taxonomy" id="1416778"/>
    <lineage>
        <taxon>Bacteria</taxon>
        <taxon>Pseudomonadati</taxon>
        <taxon>Bacteroidota</taxon>
        <taxon>Flavobacteriia</taxon>
        <taxon>Flavobacteriales</taxon>
        <taxon>Weeksellaceae</taxon>
        <taxon>Chryseobacterium group</taxon>
        <taxon>Chryseobacterium</taxon>
    </lineage>
</organism>
<name>A0A1M4XC58_9FLAO</name>